<gene>
    <name evidence="1" type="ORF">UFOPK1392_02380</name>
</gene>
<name>A0A6J5YEF5_9ZZZZ</name>
<evidence type="ECO:0000313" key="1">
    <source>
        <dbReference type="EMBL" id="CAB4324604.1"/>
    </source>
</evidence>
<reference evidence="1" key="1">
    <citation type="submission" date="2020-05" db="EMBL/GenBank/DDBJ databases">
        <authorList>
            <person name="Chiriac C."/>
            <person name="Salcher M."/>
            <person name="Ghai R."/>
            <person name="Kavagutti S V."/>
        </authorList>
    </citation>
    <scope>NUCLEOTIDE SEQUENCE</scope>
</reference>
<sequence>MTATLGVAVAIDCAGVDTVTGEIESPVSVGSISQEVRLGVTRFGGVALSSIEPLKPAVNLVSSRVMTRSVPTTVGPEVMRPANPEVAVYFHDESVIDGVVEVSSGMVMVVFGPHWAPPVPWQDTLMA</sequence>
<dbReference type="EMBL" id="CAEMXZ010000178">
    <property type="protein sequence ID" value="CAB4324604.1"/>
    <property type="molecule type" value="Genomic_DNA"/>
</dbReference>
<proteinExistence type="predicted"/>
<accession>A0A6J5YEF5</accession>
<dbReference type="AlphaFoldDB" id="A0A6J5YEF5"/>
<protein>
    <submittedName>
        <fullName evidence="1">Unannotated protein</fullName>
    </submittedName>
</protein>
<organism evidence="1">
    <name type="scientific">freshwater metagenome</name>
    <dbReference type="NCBI Taxonomy" id="449393"/>
    <lineage>
        <taxon>unclassified sequences</taxon>
        <taxon>metagenomes</taxon>
        <taxon>ecological metagenomes</taxon>
    </lineage>
</organism>